<reference evidence="5 6" key="1">
    <citation type="submission" date="2014-07" db="EMBL/GenBank/DDBJ databases">
        <title>Comparative analysis of Nitrosococcus oceani genome inventories of strains from Pacific and Atlantic gyres.</title>
        <authorList>
            <person name="Lim C.K."/>
            <person name="Wang L."/>
            <person name="Sayavedra-Soto L.A."/>
            <person name="Klotz M.G."/>
        </authorList>
    </citation>
    <scope>NUCLEOTIDE SEQUENCE [LARGE SCALE GENOMIC DNA]</scope>
    <source>
        <strain evidence="5 6">C-27</strain>
    </source>
</reference>
<dbReference type="InterPro" id="IPR035437">
    <property type="entry name" value="SNase_OB-fold_sf"/>
</dbReference>
<dbReference type="EMBL" id="JPGN01000035">
    <property type="protein sequence ID" value="KFI19889.1"/>
    <property type="molecule type" value="Genomic_DNA"/>
</dbReference>
<dbReference type="InterPro" id="IPR016071">
    <property type="entry name" value="Staphylococal_nuclease_OB-fold"/>
</dbReference>
<evidence type="ECO:0000256" key="2">
    <source>
        <dbReference type="ARBA" id="ARBA00022759"/>
    </source>
</evidence>
<dbReference type="Proteomes" id="UP000028839">
    <property type="component" value="Unassembled WGS sequence"/>
</dbReference>
<gene>
    <name evidence="5" type="ORF">IB75_06345</name>
</gene>
<dbReference type="Pfam" id="PF00565">
    <property type="entry name" value="SNase"/>
    <property type="match status" value="1"/>
</dbReference>
<dbReference type="OrthoDB" id="7062774at2"/>
<keyword evidence="1" id="KW-0540">Nuclease</keyword>
<dbReference type="HOGENOM" id="CLU_046484_4_0_6"/>
<dbReference type="AlphaFoldDB" id="A0A0E2Z338"/>
<comment type="caution">
    <text evidence="5">The sequence shown here is derived from an EMBL/GenBank/DDBJ whole genome shotgun (WGS) entry which is preliminary data.</text>
</comment>
<dbReference type="PROSITE" id="PS50830">
    <property type="entry name" value="TNASE_3"/>
    <property type="match status" value="1"/>
</dbReference>
<evidence type="ECO:0000313" key="5">
    <source>
        <dbReference type="EMBL" id="KFI19889.1"/>
    </source>
</evidence>
<name>A0A0E2Z338_9GAMM</name>
<dbReference type="SUPFAM" id="SSF50199">
    <property type="entry name" value="Staphylococcal nuclease"/>
    <property type="match status" value="1"/>
</dbReference>
<keyword evidence="3" id="KW-0378">Hydrolase</keyword>
<proteinExistence type="predicted"/>
<evidence type="ECO:0000313" key="6">
    <source>
        <dbReference type="Proteomes" id="UP000028839"/>
    </source>
</evidence>
<evidence type="ECO:0000259" key="4">
    <source>
        <dbReference type="PROSITE" id="PS50830"/>
    </source>
</evidence>
<evidence type="ECO:0000256" key="1">
    <source>
        <dbReference type="ARBA" id="ARBA00022722"/>
    </source>
</evidence>
<feature type="domain" description="TNase-like" evidence="4">
    <location>
        <begin position="60"/>
        <end position="189"/>
    </location>
</feature>
<protein>
    <submittedName>
        <fullName evidence="5">Nuclease</fullName>
    </submittedName>
</protein>
<keyword evidence="2" id="KW-0255">Endonuclease</keyword>
<evidence type="ECO:0000256" key="3">
    <source>
        <dbReference type="ARBA" id="ARBA00022801"/>
    </source>
</evidence>
<dbReference type="PANTHER" id="PTHR12302">
    <property type="entry name" value="EBNA2 BINDING PROTEIN P100"/>
    <property type="match status" value="1"/>
</dbReference>
<sequence length="284" mass="32568">MNAPARMVAAGKLLLLGVLALLALAPSEAGVFRWIDSAGHTHYSDRPQPGAQELKLNKLAAPYYYVQRVYDGDTLLLKGDIRVRLLGIDTPEIEGRYRLEQAGGSSARDWLRQRIEGQKVRLEFDQERHDHYQRLLAHVFTVGGEHLNLLLVEEGLAVVSIFPPNFKYGTQLARAQDRAEADRRGLWSMPDYVPQPILAIPREGYQRGWRRYQGTPVAIRSSRKYARLVFSKQVEVRIPQAQLDLFGKLERYLEKQLEVRGWVSRRKENYSILVRHPSGLKLLF</sequence>
<organism evidence="5 6">
    <name type="scientific">Nitrosococcus oceani C-27</name>
    <dbReference type="NCBI Taxonomy" id="314279"/>
    <lineage>
        <taxon>Bacteria</taxon>
        <taxon>Pseudomonadati</taxon>
        <taxon>Pseudomonadota</taxon>
        <taxon>Gammaproteobacteria</taxon>
        <taxon>Chromatiales</taxon>
        <taxon>Chromatiaceae</taxon>
        <taxon>Nitrosococcus</taxon>
    </lineage>
</organism>
<dbReference type="SMART" id="SM00318">
    <property type="entry name" value="SNc"/>
    <property type="match status" value="1"/>
</dbReference>
<accession>A0A0E2Z338</accession>
<dbReference type="InterPro" id="IPR025392">
    <property type="entry name" value="DUF4124"/>
</dbReference>
<dbReference type="Gene3D" id="2.40.50.90">
    <property type="match status" value="1"/>
</dbReference>
<dbReference type="GO" id="GO:0004519">
    <property type="term" value="F:endonuclease activity"/>
    <property type="evidence" value="ECO:0007669"/>
    <property type="project" value="UniProtKB-KW"/>
</dbReference>
<dbReference type="Pfam" id="PF13511">
    <property type="entry name" value="DUF4124"/>
    <property type="match status" value="1"/>
</dbReference>
<dbReference type="PANTHER" id="PTHR12302:SF3">
    <property type="entry name" value="SERINE_THREONINE-PROTEIN KINASE 31"/>
    <property type="match status" value="1"/>
</dbReference>
<dbReference type="GO" id="GO:0016787">
    <property type="term" value="F:hydrolase activity"/>
    <property type="evidence" value="ECO:0007669"/>
    <property type="project" value="UniProtKB-KW"/>
</dbReference>